<dbReference type="InterPro" id="IPR036505">
    <property type="entry name" value="Amidase/PGRP_sf"/>
</dbReference>
<evidence type="ECO:0000256" key="2">
    <source>
        <dbReference type="ARBA" id="ARBA00011901"/>
    </source>
</evidence>
<dbReference type="InterPro" id="IPR051206">
    <property type="entry name" value="NAMLAA_amidase_2"/>
</dbReference>
<dbReference type="AlphaFoldDB" id="A0A7C8HH78"/>
<feature type="domain" description="N-acetylmuramoyl-L-alanine amidase" evidence="5">
    <location>
        <begin position="13"/>
        <end position="170"/>
    </location>
</feature>
<evidence type="ECO:0000256" key="1">
    <source>
        <dbReference type="ARBA" id="ARBA00001561"/>
    </source>
</evidence>
<keyword evidence="7" id="KW-1185">Reference proteome</keyword>
<proteinExistence type="predicted"/>
<dbReference type="PANTHER" id="PTHR30417:SF1">
    <property type="entry name" value="N-ACETYLMURAMOYL-L-ALANINE AMIDASE AMID"/>
    <property type="match status" value="1"/>
</dbReference>
<dbReference type="Pfam" id="PF01510">
    <property type="entry name" value="Amidase_2"/>
    <property type="match status" value="1"/>
</dbReference>
<dbReference type="Proteomes" id="UP000483018">
    <property type="component" value="Unassembled WGS sequence"/>
</dbReference>
<dbReference type="EMBL" id="WSLF01000007">
    <property type="protein sequence ID" value="KAE9633702.1"/>
    <property type="molecule type" value="Genomic_DNA"/>
</dbReference>
<keyword evidence="3" id="KW-0378">Hydrolase</keyword>
<comment type="catalytic activity">
    <reaction evidence="1">
        <text>Hydrolyzes the link between N-acetylmuramoyl residues and L-amino acid residues in certain cell-wall glycopeptides.</text>
        <dbReference type="EC" id="3.5.1.28"/>
    </reaction>
</comment>
<evidence type="ECO:0000256" key="4">
    <source>
        <dbReference type="ARBA" id="ARBA00023316"/>
    </source>
</evidence>
<protein>
    <recommendedName>
        <fullName evidence="2">N-acetylmuramoyl-L-alanine amidase</fullName>
        <ecNumber evidence="2">3.5.1.28</ecNumber>
    </recommendedName>
</protein>
<dbReference type="SUPFAM" id="SSF55846">
    <property type="entry name" value="N-acetylmuramoyl-L-alanine amidase-like"/>
    <property type="match status" value="1"/>
</dbReference>
<accession>A0A7C8HH78</accession>
<evidence type="ECO:0000256" key="3">
    <source>
        <dbReference type="ARBA" id="ARBA00022801"/>
    </source>
</evidence>
<gene>
    <name evidence="6" type="ORF">GND95_08585</name>
</gene>
<sequence length="239" mass="27321">MKVMGYSIEWRGNENTNKSSRQGNIPKIIVNHIVEGSASSCDSWFRSAGNNVSSAHFLVTKKGEIKQYVKIEDMAWANGLTTAAISNSKAKIVRDMKINPNLYSVSIEHEGVYLETKGELTPEQFKATVWLHKYIREYVQKKWGYLIPIDREHILGHFEIDPMRKPNCPGEEFPFETLIKVLNGGDRMNEVKEVPKWQKEALEKLVEKKVIESPEYWKEKLGESITVGEVLGIISKIVK</sequence>
<evidence type="ECO:0000259" key="5">
    <source>
        <dbReference type="SMART" id="SM00644"/>
    </source>
</evidence>
<dbReference type="GO" id="GO:0071555">
    <property type="term" value="P:cell wall organization"/>
    <property type="evidence" value="ECO:0007669"/>
    <property type="project" value="UniProtKB-KW"/>
</dbReference>
<organism evidence="6 7">
    <name type="scientific">Defluviitalea raffinosedens</name>
    <dbReference type="NCBI Taxonomy" id="1450156"/>
    <lineage>
        <taxon>Bacteria</taxon>
        <taxon>Bacillati</taxon>
        <taxon>Bacillota</taxon>
        <taxon>Clostridia</taxon>
        <taxon>Lachnospirales</taxon>
        <taxon>Defluviitaleaceae</taxon>
        <taxon>Defluviitalea</taxon>
    </lineage>
</organism>
<reference evidence="6 7" key="1">
    <citation type="submission" date="2019-12" db="EMBL/GenBank/DDBJ databases">
        <title>Defluviitalea raffinosedens, isolated from a biogas fermenter, genome sequencing and characterization.</title>
        <authorList>
            <person name="Rettenmaier R."/>
            <person name="Schneider M."/>
            <person name="Neuhaus K."/>
            <person name="Liebl W."/>
            <person name="Zverlov V."/>
        </authorList>
    </citation>
    <scope>NUCLEOTIDE SEQUENCE [LARGE SCALE GENOMIC DNA]</scope>
    <source>
        <strain evidence="6 7">249c-K6</strain>
    </source>
</reference>
<dbReference type="EC" id="3.5.1.28" evidence="2"/>
<dbReference type="Gene3D" id="3.40.80.10">
    <property type="entry name" value="Peptidoglycan recognition protein-like"/>
    <property type="match status" value="1"/>
</dbReference>
<dbReference type="GO" id="GO:0009253">
    <property type="term" value="P:peptidoglycan catabolic process"/>
    <property type="evidence" value="ECO:0007669"/>
    <property type="project" value="InterPro"/>
</dbReference>
<evidence type="ECO:0000313" key="6">
    <source>
        <dbReference type="EMBL" id="KAE9633702.1"/>
    </source>
</evidence>
<dbReference type="SMART" id="SM00644">
    <property type="entry name" value="Ami_2"/>
    <property type="match status" value="1"/>
</dbReference>
<name>A0A7C8HH78_9FIRM</name>
<comment type="caution">
    <text evidence="6">The sequence shown here is derived from an EMBL/GenBank/DDBJ whole genome shotgun (WGS) entry which is preliminary data.</text>
</comment>
<dbReference type="GO" id="GO:0009254">
    <property type="term" value="P:peptidoglycan turnover"/>
    <property type="evidence" value="ECO:0007669"/>
    <property type="project" value="TreeGrafter"/>
</dbReference>
<evidence type="ECO:0000313" key="7">
    <source>
        <dbReference type="Proteomes" id="UP000483018"/>
    </source>
</evidence>
<dbReference type="GO" id="GO:0008745">
    <property type="term" value="F:N-acetylmuramoyl-L-alanine amidase activity"/>
    <property type="evidence" value="ECO:0007669"/>
    <property type="project" value="UniProtKB-EC"/>
</dbReference>
<keyword evidence="4" id="KW-0961">Cell wall biogenesis/degradation</keyword>
<dbReference type="InterPro" id="IPR002502">
    <property type="entry name" value="Amidase_domain"/>
</dbReference>
<dbReference type="PANTHER" id="PTHR30417">
    <property type="entry name" value="N-ACETYLMURAMOYL-L-ALANINE AMIDASE AMID"/>
    <property type="match status" value="1"/>
</dbReference>
<dbReference type="CDD" id="cd06583">
    <property type="entry name" value="PGRP"/>
    <property type="match status" value="1"/>
</dbReference>